<protein>
    <recommendedName>
        <fullName evidence="2">Ribosome-recycling factor, mitochondrial</fullName>
    </recommendedName>
    <alternativeName>
        <fullName evidence="4">Ribosome-releasing factor, mitochondrial</fullName>
    </alternativeName>
</protein>
<accession>A0A3M7R5G4</accession>
<reference evidence="6 7" key="1">
    <citation type="journal article" date="2018" name="Sci. Rep.">
        <title>Genomic signatures of local adaptation to the degree of environmental predictability in rotifers.</title>
        <authorList>
            <person name="Franch-Gras L."/>
            <person name="Hahn C."/>
            <person name="Garcia-Roger E.M."/>
            <person name="Carmona M.J."/>
            <person name="Serra M."/>
            <person name="Gomez A."/>
        </authorList>
    </citation>
    <scope>NUCLEOTIDE SEQUENCE [LARGE SCALE GENOMIC DNA]</scope>
    <source>
        <strain evidence="6">HYR1</strain>
    </source>
</reference>
<dbReference type="GO" id="GO:0043023">
    <property type="term" value="F:ribosomal large subunit binding"/>
    <property type="evidence" value="ECO:0007669"/>
    <property type="project" value="TreeGrafter"/>
</dbReference>
<name>A0A3M7R5G4_BRAPC</name>
<dbReference type="InterPro" id="IPR023584">
    <property type="entry name" value="Ribosome_recyc_fac_dom"/>
</dbReference>
<proteinExistence type="inferred from homology"/>
<dbReference type="STRING" id="10195.A0A3M7R5G4"/>
<sequence length="260" mass="29815">SIFFLRTAFWRHVPKRLPIFSAERTLANLVDKPIYLCSQISSNSSFLVQSSDYSTKKSKEKGKQIQKPKVDLTIDEIDGVIDPNDLTRIMKGALEHLKNDFNDNLNLRLTPSTFEQINVKTHDGMTKLGEIALVETKNANMFLIDLINSPEYVKPVLEALAKSNLNINPQVDKTTIYVPVAKVTREHRENMTKSAKLKCEQALKKMRDAESKALKKAKDAKHVSKDLIFNVNQWIKYQFELYSKEAHLVRDAKIKEILQE</sequence>
<comment type="similarity">
    <text evidence="1">Belongs to the RRF family.</text>
</comment>
<keyword evidence="7" id="KW-1185">Reference proteome</keyword>
<dbReference type="OrthoDB" id="407355at2759"/>
<dbReference type="GO" id="GO:0005739">
    <property type="term" value="C:mitochondrion"/>
    <property type="evidence" value="ECO:0007669"/>
    <property type="project" value="TreeGrafter"/>
</dbReference>
<evidence type="ECO:0000256" key="2">
    <source>
        <dbReference type="ARBA" id="ARBA00020581"/>
    </source>
</evidence>
<dbReference type="AlphaFoldDB" id="A0A3M7R5G4"/>
<evidence type="ECO:0000256" key="4">
    <source>
        <dbReference type="ARBA" id="ARBA00033107"/>
    </source>
</evidence>
<evidence type="ECO:0000256" key="1">
    <source>
        <dbReference type="ARBA" id="ARBA00005912"/>
    </source>
</evidence>
<comment type="caution">
    <text evidence="6">The sequence shown here is derived from an EMBL/GenBank/DDBJ whole genome shotgun (WGS) entry which is preliminary data.</text>
</comment>
<dbReference type="Proteomes" id="UP000276133">
    <property type="component" value="Unassembled WGS sequence"/>
</dbReference>
<feature type="domain" description="Ribosome recycling factor" evidence="5">
    <location>
        <begin position="97"/>
        <end position="258"/>
    </location>
</feature>
<evidence type="ECO:0000313" key="6">
    <source>
        <dbReference type="EMBL" id="RNA18827.1"/>
    </source>
</evidence>
<evidence type="ECO:0000256" key="3">
    <source>
        <dbReference type="ARBA" id="ARBA00022917"/>
    </source>
</evidence>
<gene>
    <name evidence="6" type="ORF">BpHYR1_023897</name>
</gene>
<keyword evidence="3" id="KW-0648">Protein biosynthesis</keyword>
<dbReference type="PANTHER" id="PTHR20982:SF3">
    <property type="entry name" value="MITOCHONDRIAL RIBOSOME RECYCLING FACTOR PSEUDO 1"/>
    <property type="match status" value="1"/>
</dbReference>
<evidence type="ECO:0000313" key="7">
    <source>
        <dbReference type="Proteomes" id="UP000276133"/>
    </source>
</evidence>
<dbReference type="InterPro" id="IPR036191">
    <property type="entry name" value="RRF_sf"/>
</dbReference>
<dbReference type="PANTHER" id="PTHR20982">
    <property type="entry name" value="RIBOSOME RECYCLING FACTOR"/>
    <property type="match status" value="1"/>
</dbReference>
<dbReference type="Gene3D" id="1.10.132.20">
    <property type="entry name" value="Ribosome-recycling factor"/>
    <property type="match status" value="1"/>
</dbReference>
<evidence type="ECO:0000259" key="5">
    <source>
        <dbReference type="Pfam" id="PF01765"/>
    </source>
</evidence>
<feature type="non-terminal residue" evidence="6">
    <location>
        <position position="1"/>
    </location>
</feature>
<organism evidence="6 7">
    <name type="scientific">Brachionus plicatilis</name>
    <name type="common">Marine rotifer</name>
    <name type="synonym">Brachionus muelleri</name>
    <dbReference type="NCBI Taxonomy" id="10195"/>
    <lineage>
        <taxon>Eukaryota</taxon>
        <taxon>Metazoa</taxon>
        <taxon>Spiralia</taxon>
        <taxon>Gnathifera</taxon>
        <taxon>Rotifera</taxon>
        <taxon>Eurotatoria</taxon>
        <taxon>Monogononta</taxon>
        <taxon>Pseudotrocha</taxon>
        <taxon>Ploima</taxon>
        <taxon>Brachionidae</taxon>
        <taxon>Brachionus</taxon>
    </lineage>
</organism>
<dbReference type="EMBL" id="REGN01004166">
    <property type="protein sequence ID" value="RNA18827.1"/>
    <property type="molecule type" value="Genomic_DNA"/>
</dbReference>
<dbReference type="Pfam" id="PF01765">
    <property type="entry name" value="RRF"/>
    <property type="match status" value="1"/>
</dbReference>
<dbReference type="InterPro" id="IPR002661">
    <property type="entry name" value="Ribosome_recyc_fac"/>
</dbReference>
<dbReference type="GO" id="GO:0006412">
    <property type="term" value="P:translation"/>
    <property type="evidence" value="ECO:0007669"/>
    <property type="project" value="UniProtKB-KW"/>
</dbReference>
<dbReference type="Gene3D" id="3.30.1360.40">
    <property type="match status" value="1"/>
</dbReference>
<dbReference type="SUPFAM" id="SSF55194">
    <property type="entry name" value="Ribosome recycling factor, RRF"/>
    <property type="match status" value="1"/>
</dbReference>